<proteinExistence type="predicted"/>
<keyword evidence="2" id="KW-1185">Reference proteome</keyword>
<evidence type="ECO:0000313" key="1">
    <source>
        <dbReference type="EMBL" id="TQN30675.1"/>
    </source>
</evidence>
<sequence>MGLFARIVVAVLVGAGSLLLTAAGRGAEGELGGFVIGHVPPAAGDDVSDFATVWGGVDFSSRVWEREVDDGYRVDLKINVLRGERLSGVDELRDFLAEYHERDPEEWERASFHDGAYPGYRSARQAFWLVRPGVGVSVRLYSDRLDTTDLEATVAGVRPSAG</sequence>
<reference evidence="1 2" key="1">
    <citation type="submission" date="2019-06" db="EMBL/GenBank/DDBJ databases">
        <title>Sequencing the genomes of 1000 actinobacteria strains.</title>
        <authorList>
            <person name="Klenk H.-P."/>
        </authorList>
    </citation>
    <scope>NUCLEOTIDE SEQUENCE [LARGE SCALE GENOMIC DNA]</scope>
    <source>
        <strain evidence="1 2">DSM 45015</strain>
    </source>
</reference>
<dbReference type="EMBL" id="VFQC01000001">
    <property type="protein sequence ID" value="TQN30675.1"/>
    <property type="molecule type" value="Genomic_DNA"/>
</dbReference>
<name>A0A543NFS3_9ACTN</name>
<dbReference type="Proteomes" id="UP000317422">
    <property type="component" value="Unassembled WGS sequence"/>
</dbReference>
<accession>A0A543NFS3</accession>
<protein>
    <submittedName>
        <fullName evidence="1">Uncharacterized protein</fullName>
    </submittedName>
</protein>
<organism evidence="1 2">
    <name type="scientific">Haloactinospora alba</name>
    <dbReference type="NCBI Taxonomy" id="405555"/>
    <lineage>
        <taxon>Bacteria</taxon>
        <taxon>Bacillati</taxon>
        <taxon>Actinomycetota</taxon>
        <taxon>Actinomycetes</taxon>
        <taxon>Streptosporangiales</taxon>
        <taxon>Nocardiopsidaceae</taxon>
        <taxon>Haloactinospora</taxon>
    </lineage>
</organism>
<evidence type="ECO:0000313" key="2">
    <source>
        <dbReference type="Proteomes" id="UP000317422"/>
    </source>
</evidence>
<comment type="caution">
    <text evidence="1">The sequence shown here is derived from an EMBL/GenBank/DDBJ whole genome shotgun (WGS) entry which is preliminary data.</text>
</comment>
<dbReference type="RefSeq" id="WP_211351726.1">
    <property type="nucleotide sequence ID" value="NZ_VFQC01000001.1"/>
</dbReference>
<gene>
    <name evidence="1" type="ORF">FHX37_0557</name>
</gene>
<dbReference type="AlphaFoldDB" id="A0A543NFS3"/>